<dbReference type="Proteomes" id="UP001152799">
    <property type="component" value="Chromosome 7"/>
</dbReference>
<evidence type="ECO:0008006" key="3">
    <source>
        <dbReference type="Google" id="ProtNLM"/>
    </source>
</evidence>
<protein>
    <recommendedName>
        <fullName evidence="3">F-box domain-containing protein</fullName>
    </recommendedName>
</protein>
<dbReference type="SUPFAM" id="SSF81383">
    <property type="entry name" value="F-box domain"/>
    <property type="match status" value="1"/>
</dbReference>
<reference evidence="1" key="1">
    <citation type="submission" date="2022-01" db="EMBL/GenBank/DDBJ databases">
        <authorList>
            <person name="King R."/>
        </authorList>
    </citation>
    <scope>NUCLEOTIDE SEQUENCE</scope>
</reference>
<evidence type="ECO:0000313" key="1">
    <source>
        <dbReference type="EMBL" id="CAG9771530.1"/>
    </source>
</evidence>
<evidence type="ECO:0000313" key="2">
    <source>
        <dbReference type="Proteomes" id="UP001152799"/>
    </source>
</evidence>
<gene>
    <name evidence="1" type="ORF">CEUTPL_LOCUS11962</name>
</gene>
<keyword evidence="2" id="KW-1185">Reference proteome</keyword>
<dbReference type="OrthoDB" id="2095648at2759"/>
<name>A0A9N9MWF0_9CUCU</name>
<sequence>MHLPVEILEHILLRCDGWTLLNARNASEILQESVNRLGTRTRIWEWCCKEEIPSEQLVELLSFYHKDGKEKWYHVYTNWRTWEHNPRILEPTLCTNLNSKSINSARKISSIAVSSGHIAVGSEDGRVALFTKHWQLLFDYRIVSVKLTNITFIGNNDYNGDKEIDICLVIAFHKGISVLSYNGITKYHQDISDIKSHSIYGNYICIEQVGGRMTIMEILKGNFNSRNNVKEHWFTRIYSPRCLTAYKMWNGKCTFLINGNINVLHYDKADITPMQEMKYVMGVKFNAPLLLDRYTTRILRDNVIINIYKNADRSTTCNDIIEDYIEIIIMGADSQYSKKLFNVWDIFKSKISCIFLYGNSFLIGTDIGTVYFYQVNNWKNFRLNEYASKQIVGRHPIIGIAAKESEYERKFYVSSMFAVHEIIAWIPVSITDYDL</sequence>
<accession>A0A9N9MWF0</accession>
<dbReference type="InterPro" id="IPR036047">
    <property type="entry name" value="F-box-like_dom_sf"/>
</dbReference>
<dbReference type="AlphaFoldDB" id="A0A9N9MWF0"/>
<dbReference type="EMBL" id="OU892283">
    <property type="protein sequence ID" value="CAG9771530.1"/>
    <property type="molecule type" value="Genomic_DNA"/>
</dbReference>
<proteinExistence type="predicted"/>
<organism evidence="1 2">
    <name type="scientific">Ceutorhynchus assimilis</name>
    <name type="common">cabbage seed weevil</name>
    <dbReference type="NCBI Taxonomy" id="467358"/>
    <lineage>
        <taxon>Eukaryota</taxon>
        <taxon>Metazoa</taxon>
        <taxon>Ecdysozoa</taxon>
        <taxon>Arthropoda</taxon>
        <taxon>Hexapoda</taxon>
        <taxon>Insecta</taxon>
        <taxon>Pterygota</taxon>
        <taxon>Neoptera</taxon>
        <taxon>Endopterygota</taxon>
        <taxon>Coleoptera</taxon>
        <taxon>Polyphaga</taxon>
        <taxon>Cucujiformia</taxon>
        <taxon>Curculionidae</taxon>
        <taxon>Ceutorhynchinae</taxon>
        <taxon>Ceutorhynchus</taxon>
    </lineage>
</organism>